<dbReference type="SUPFAM" id="SSF52047">
    <property type="entry name" value="RNI-like"/>
    <property type="match status" value="2"/>
</dbReference>
<evidence type="ECO:0000259" key="2">
    <source>
        <dbReference type="Pfam" id="PF23247"/>
    </source>
</evidence>
<dbReference type="InterPro" id="IPR057135">
    <property type="entry name" value="At4g27190-like_LRR"/>
</dbReference>
<dbReference type="Proteomes" id="UP001206925">
    <property type="component" value="Unassembled WGS sequence"/>
</dbReference>
<organism evidence="3 4">
    <name type="scientific">Ambrosia artemisiifolia</name>
    <name type="common">Common ragweed</name>
    <dbReference type="NCBI Taxonomy" id="4212"/>
    <lineage>
        <taxon>Eukaryota</taxon>
        <taxon>Viridiplantae</taxon>
        <taxon>Streptophyta</taxon>
        <taxon>Embryophyta</taxon>
        <taxon>Tracheophyta</taxon>
        <taxon>Spermatophyta</taxon>
        <taxon>Magnoliopsida</taxon>
        <taxon>eudicotyledons</taxon>
        <taxon>Gunneridae</taxon>
        <taxon>Pentapetalae</taxon>
        <taxon>asterids</taxon>
        <taxon>campanulids</taxon>
        <taxon>Asterales</taxon>
        <taxon>Asteraceae</taxon>
        <taxon>Asteroideae</taxon>
        <taxon>Heliantheae alliance</taxon>
        <taxon>Heliantheae</taxon>
        <taxon>Ambrosia</taxon>
    </lineage>
</organism>
<gene>
    <name evidence="3" type="ORF">M8C21_000066</name>
</gene>
<dbReference type="InterPro" id="IPR050905">
    <property type="entry name" value="Plant_NBS-LRR"/>
</dbReference>
<name>A0AAD5GRS6_AMBAR</name>
<sequence length="337" mass="38170">MKVIIKEENETPSEVVFPFLETLELDDLPNLKGFFLGMNEFLLPSLVNVMINDCDEWVMFTSGQLETPKIKYLHTSFGKHSIEHGFNFQTTFPTSLDPTISKGTPSSFHNLIEINIQKRDVGTSIIPSHVLLQLEKLQQITIERCKGVKEVFEVVAVEGSGFNASQTVVQIPNLTQVELDCLNDLKYLWKSNQWMVLEFPNLTTVDIQFCDRLEHVFTCSMAGSLVQLQHLSISNCYNIKMILKEEEECDAKVNEIVLPRLNYLHLDGLSSLKGFCLGKMAFSLPALETLNISYCPAITVFTKGHVSTPELKLINTRIGKCDVRTDLNSFIETKQEE</sequence>
<keyword evidence="4" id="KW-1185">Reference proteome</keyword>
<accession>A0AAD5GRS6</accession>
<dbReference type="EMBL" id="JAMZMK010005584">
    <property type="protein sequence ID" value="KAI7752907.1"/>
    <property type="molecule type" value="Genomic_DNA"/>
</dbReference>
<dbReference type="AlphaFoldDB" id="A0AAD5GRS6"/>
<dbReference type="InterPro" id="IPR032675">
    <property type="entry name" value="LRR_dom_sf"/>
</dbReference>
<reference evidence="3" key="1">
    <citation type="submission" date="2022-06" db="EMBL/GenBank/DDBJ databases">
        <title>Uncovering the hologenomic basis of an extraordinary plant invasion.</title>
        <authorList>
            <person name="Bieker V.C."/>
            <person name="Martin M.D."/>
            <person name="Gilbert T."/>
            <person name="Hodgins K."/>
            <person name="Battlay P."/>
            <person name="Petersen B."/>
            <person name="Wilson J."/>
        </authorList>
    </citation>
    <scope>NUCLEOTIDE SEQUENCE</scope>
    <source>
        <strain evidence="3">AA19_3_7</strain>
        <tissue evidence="3">Leaf</tissue>
    </source>
</reference>
<dbReference type="Pfam" id="PF23247">
    <property type="entry name" value="LRR_RPS2"/>
    <property type="match status" value="1"/>
</dbReference>
<keyword evidence="1" id="KW-0611">Plant defense</keyword>
<dbReference type="PANTHER" id="PTHR33463">
    <property type="entry name" value="NB-ARC DOMAIN-CONTAINING PROTEIN-RELATED"/>
    <property type="match status" value="1"/>
</dbReference>
<comment type="caution">
    <text evidence="3">The sequence shown here is derived from an EMBL/GenBank/DDBJ whole genome shotgun (WGS) entry which is preliminary data.</text>
</comment>
<proteinExistence type="predicted"/>
<feature type="domain" description="Disease resistance protein At4g27190-like leucine-rich repeats" evidence="2">
    <location>
        <begin position="106"/>
        <end position="236"/>
    </location>
</feature>
<dbReference type="Gene3D" id="3.80.10.10">
    <property type="entry name" value="Ribonuclease Inhibitor"/>
    <property type="match status" value="1"/>
</dbReference>
<protein>
    <recommendedName>
        <fullName evidence="2">Disease resistance protein At4g27190-like leucine-rich repeats domain-containing protein</fullName>
    </recommendedName>
</protein>
<evidence type="ECO:0000256" key="1">
    <source>
        <dbReference type="ARBA" id="ARBA00022821"/>
    </source>
</evidence>
<evidence type="ECO:0000313" key="3">
    <source>
        <dbReference type="EMBL" id="KAI7752907.1"/>
    </source>
</evidence>
<feature type="non-terminal residue" evidence="3">
    <location>
        <position position="1"/>
    </location>
</feature>
<dbReference type="PANTHER" id="PTHR33463:SF134">
    <property type="entry name" value="LEUCINE-RICH REPEAT DOMAIN, L DOMAIN-LIKE PROTEIN-RELATED"/>
    <property type="match status" value="1"/>
</dbReference>
<evidence type="ECO:0000313" key="4">
    <source>
        <dbReference type="Proteomes" id="UP001206925"/>
    </source>
</evidence>